<accession>A0A9D1FUH4</accession>
<evidence type="ECO:0000313" key="2">
    <source>
        <dbReference type="Proteomes" id="UP000824141"/>
    </source>
</evidence>
<gene>
    <name evidence="1" type="ORF">IAD03_09320</name>
</gene>
<proteinExistence type="predicted"/>
<dbReference type="Proteomes" id="UP000824141">
    <property type="component" value="Unassembled WGS sequence"/>
</dbReference>
<reference evidence="1" key="1">
    <citation type="submission" date="2020-10" db="EMBL/GenBank/DDBJ databases">
        <authorList>
            <person name="Gilroy R."/>
        </authorList>
    </citation>
    <scope>NUCLEOTIDE SEQUENCE</scope>
    <source>
        <strain evidence="1">6086</strain>
    </source>
</reference>
<dbReference type="AlphaFoldDB" id="A0A9D1FUH4"/>
<organism evidence="1 2">
    <name type="scientific">Candidatus Caccousia stercoris</name>
    <dbReference type="NCBI Taxonomy" id="2840723"/>
    <lineage>
        <taxon>Bacteria</taxon>
        <taxon>Bacillati</taxon>
        <taxon>Bacillota</taxon>
        <taxon>Clostridia</taxon>
        <taxon>Eubacteriales</taxon>
        <taxon>Oscillospiraceae</taxon>
        <taxon>Oscillospiraceae incertae sedis</taxon>
        <taxon>Candidatus Caccousia</taxon>
    </lineage>
</organism>
<dbReference type="EMBL" id="DVJM01000200">
    <property type="protein sequence ID" value="HIS79555.1"/>
    <property type="molecule type" value="Genomic_DNA"/>
</dbReference>
<name>A0A9D1FUH4_9FIRM</name>
<reference evidence="1" key="2">
    <citation type="journal article" date="2021" name="PeerJ">
        <title>Extensive microbial diversity within the chicken gut microbiome revealed by metagenomics and culture.</title>
        <authorList>
            <person name="Gilroy R."/>
            <person name="Ravi A."/>
            <person name="Getino M."/>
            <person name="Pursley I."/>
            <person name="Horton D.L."/>
            <person name="Alikhan N.F."/>
            <person name="Baker D."/>
            <person name="Gharbi K."/>
            <person name="Hall N."/>
            <person name="Watson M."/>
            <person name="Adriaenssens E.M."/>
            <person name="Foster-Nyarko E."/>
            <person name="Jarju S."/>
            <person name="Secka A."/>
            <person name="Antonio M."/>
            <person name="Oren A."/>
            <person name="Chaudhuri R.R."/>
            <person name="La Ragione R."/>
            <person name="Hildebrand F."/>
            <person name="Pallen M.J."/>
        </authorList>
    </citation>
    <scope>NUCLEOTIDE SEQUENCE</scope>
    <source>
        <strain evidence="1">6086</strain>
    </source>
</reference>
<evidence type="ECO:0000313" key="1">
    <source>
        <dbReference type="EMBL" id="HIS79555.1"/>
    </source>
</evidence>
<protein>
    <submittedName>
        <fullName evidence="1">Baseplate J/gp47 family protein</fullName>
    </submittedName>
</protein>
<sequence>MLNSINLDDKSFEDILAEAISQIPLYSDEWTNFNHSDPGITVLQNLSAFSMLQQSAINEITEPIQRSLLRLLGFEAAKDKPAHVYVSCGIQDPLSLPAHWKCHVGDLCFETEHPVTVEPWSVGKVYTIAAREEYRDVSYLLGRAIPVDAAVFGTDPEPGMGMCCTLTGRPAPASQSVFWVQATENTGRNPVDQKAPVSFAALKWQAWTALGWTDVQAIDGTDAFLRSGAIRLTFPEEPLELCDQLPEPAYAVRCLLVRAEYDIAPRIHSFTGNLLELVQRRTHSACFQFAGSGTVAVNSAMSGYGNLFVCCREEKGGPLLAYRPKPAKEQTGRFYAMEQGEGGTLLLHFDRESWGYGPAEGEPQGVLVLCWDDETMYHRSLGPVYGYDDQVIPLEPYGHMIPDNFSLLAEITERDGRVTYHLVAPGETDPDDLCYEILPSPGQIRVRRPGLGSGCRLFLASCAVTEGRRGNIREQNRFEPESREGLPAKLSLFNPAAGRGGETYETMEEVRLRFAAEMRRPTTAVTEKDYEEIVRRTPGLCIHKVKAVVDEDANSVSIAVKPRSEKPDPQLSPVYLNQIRKWVEMHRLLSVQITLRQPQYVKMNVQATIYVKSYHNGAREEIESVLDRHLDFSAADRGFGETVSYHRLVRELEQLPCVESVYELFLIPQAKGDMMYVGHDIRMGNHSICRPGQYLLELSTRDGSD</sequence>
<comment type="caution">
    <text evidence="1">The sequence shown here is derived from an EMBL/GenBank/DDBJ whole genome shotgun (WGS) entry which is preliminary data.</text>
</comment>